<dbReference type="Proteomes" id="UP000191056">
    <property type="component" value="Unassembled WGS sequence"/>
</dbReference>
<dbReference type="Pfam" id="PF00989">
    <property type="entry name" value="PAS"/>
    <property type="match status" value="1"/>
</dbReference>
<gene>
    <name evidence="4" type="primary">rsbP</name>
    <name evidence="4" type="ORF">CLCHR_44560</name>
</gene>
<dbReference type="Gene3D" id="3.30.450.20">
    <property type="entry name" value="PAS domain"/>
    <property type="match status" value="3"/>
</dbReference>
<feature type="domain" description="PAS" evidence="2">
    <location>
        <begin position="262"/>
        <end position="331"/>
    </location>
</feature>
<dbReference type="InterPro" id="IPR052016">
    <property type="entry name" value="Bact_Sigma-Reg"/>
</dbReference>
<dbReference type="InterPro" id="IPR013656">
    <property type="entry name" value="PAS_4"/>
</dbReference>
<reference evidence="4 5" key="1">
    <citation type="submission" date="2017-03" db="EMBL/GenBank/DDBJ databases">
        <title>Genome sequence of Clostridium chromiireducens DSM 23318.</title>
        <authorList>
            <person name="Poehlein A."/>
            <person name="Daniel R."/>
        </authorList>
    </citation>
    <scope>NUCLEOTIDE SEQUENCE [LARGE SCALE GENOMIC DNA]</scope>
    <source>
        <strain evidence="4 5">DSM 23318</strain>
    </source>
</reference>
<accession>A0A1V4IBQ3</accession>
<dbReference type="SUPFAM" id="SSF55785">
    <property type="entry name" value="PYP-like sensor domain (PAS domain)"/>
    <property type="match status" value="3"/>
</dbReference>
<dbReference type="STRING" id="225345.CLCHR_44560"/>
<dbReference type="PANTHER" id="PTHR43156">
    <property type="entry name" value="STAGE II SPORULATION PROTEIN E-RELATED"/>
    <property type="match status" value="1"/>
</dbReference>
<dbReference type="GO" id="GO:0006355">
    <property type="term" value="P:regulation of DNA-templated transcription"/>
    <property type="evidence" value="ECO:0007669"/>
    <property type="project" value="InterPro"/>
</dbReference>
<dbReference type="PANTHER" id="PTHR43156:SF2">
    <property type="entry name" value="STAGE II SPORULATION PROTEIN E"/>
    <property type="match status" value="1"/>
</dbReference>
<dbReference type="GO" id="GO:0016791">
    <property type="term" value="F:phosphatase activity"/>
    <property type="evidence" value="ECO:0007669"/>
    <property type="project" value="TreeGrafter"/>
</dbReference>
<sequence length="606" mass="70405">MYEGKEKALILDEDVKLNETSYKEIWDKINELAFVIELDKEFTPVYFVDFNNKFCSDLGYSKDELRNVLPSDILKGDNWKDKAGIFRKLIYQKSINKIELILRTKDKKSIFVESDISIFSKGEKNFVLVIAMDITERKKLEKELKGILNGIPDVIKVYNTDYTISFFNEAGYNFYKKMPEEVNGKMCYEILARKEKCVDCSFEEVIETKEMLSRERYIPELNKFMDVCYNPVMGEDGELLFIVERLRDITEKKILDKILKDSKERYKQIINSSPEAVVIIVDNKIVLANNETCNIFGISYNELIGSNVYNRFQEKYKKALHKRFRTIITEKRIKDVYDYEFYLSNNKLVNLQISYSYIVYEGKAAIIAVIRDITEMKQEIRKAAEFQKNTLQNTFPAQKFINTTSVYVPGNTISGDFYRIYEISESRILGIITDVRGKGISAALNISAFDVLCSQEVAKVHEPMDIVKNLNEKLTKYYEENYIAICCFSMDFNKNELKVVGAGINQFLFQKKGQGIEEKIVEGPFLGMFENSEFCEQILSFESGDKVFFFTDGLDFILDEDRIIQEYMEDASIFEFKNYLDGFLSDSILDAGKLKDDCTMVAMEVK</sequence>
<feature type="domain" description="PAC" evidence="3">
    <location>
        <begin position="96"/>
        <end position="146"/>
    </location>
</feature>
<keyword evidence="1 4" id="KW-0378">Hydrolase</keyword>
<evidence type="ECO:0000259" key="3">
    <source>
        <dbReference type="PROSITE" id="PS50113"/>
    </source>
</evidence>
<organism evidence="4 5">
    <name type="scientific">Clostridium chromiireducens</name>
    <dbReference type="NCBI Taxonomy" id="225345"/>
    <lineage>
        <taxon>Bacteria</taxon>
        <taxon>Bacillati</taxon>
        <taxon>Bacillota</taxon>
        <taxon>Clostridia</taxon>
        <taxon>Eubacteriales</taxon>
        <taxon>Clostridiaceae</taxon>
        <taxon>Clostridium</taxon>
    </lineage>
</organism>
<dbReference type="InterPro" id="IPR035965">
    <property type="entry name" value="PAS-like_dom_sf"/>
</dbReference>
<dbReference type="InterPro" id="IPR001610">
    <property type="entry name" value="PAC"/>
</dbReference>
<dbReference type="NCBIfam" id="TIGR00229">
    <property type="entry name" value="sensory_box"/>
    <property type="match status" value="2"/>
</dbReference>
<evidence type="ECO:0000259" key="2">
    <source>
        <dbReference type="PROSITE" id="PS50112"/>
    </source>
</evidence>
<evidence type="ECO:0000313" key="4">
    <source>
        <dbReference type="EMBL" id="OPJ57359.1"/>
    </source>
</evidence>
<dbReference type="EC" id="3.1.3.3" evidence="4"/>
<comment type="caution">
    <text evidence="4">The sequence shown here is derived from an EMBL/GenBank/DDBJ whole genome shotgun (WGS) entry which is preliminary data.</text>
</comment>
<evidence type="ECO:0000256" key="1">
    <source>
        <dbReference type="ARBA" id="ARBA00022801"/>
    </source>
</evidence>
<dbReference type="Pfam" id="PF08448">
    <property type="entry name" value="PAS_4"/>
    <property type="match status" value="1"/>
</dbReference>
<dbReference type="InterPro" id="IPR013767">
    <property type="entry name" value="PAS_fold"/>
</dbReference>
<dbReference type="CDD" id="cd00130">
    <property type="entry name" value="PAS"/>
    <property type="match status" value="1"/>
</dbReference>
<dbReference type="InterPro" id="IPR036457">
    <property type="entry name" value="PPM-type-like_dom_sf"/>
</dbReference>
<dbReference type="SMART" id="SM00331">
    <property type="entry name" value="PP2C_SIG"/>
    <property type="match status" value="1"/>
</dbReference>
<dbReference type="Pfam" id="PF07228">
    <property type="entry name" value="SpoIIE"/>
    <property type="match status" value="1"/>
</dbReference>
<dbReference type="OrthoDB" id="9763484at2"/>
<dbReference type="InterPro" id="IPR000014">
    <property type="entry name" value="PAS"/>
</dbReference>
<name>A0A1V4IBQ3_9CLOT</name>
<proteinExistence type="predicted"/>
<keyword evidence="5" id="KW-1185">Reference proteome</keyword>
<dbReference type="Pfam" id="PF13426">
    <property type="entry name" value="PAS_9"/>
    <property type="match status" value="1"/>
</dbReference>
<dbReference type="InterPro" id="IPR000700">
    <property type="entry name" value="PAS-assoc_C"/>
</dbReference>
<dbReference type="InterPro" id="IPR001932">
    <property type="entry name" value="PPM-type_phosphatase-like_dom"/>
</dbReference>
<dbReference type="SMART" id="SM00086">
    <property type="entry name" value="PAC"/>
    <property type="match status" value="2"/>
</dbReference>
<dbReference type="SMART" id="SM00091">
    <property type="entry name" value="PAS"/>
    <property type="match status" value="2"/>
</dbReference>
<protein>
    <submittedName>
        <fullName evidence="4">Phosphoserine phosphatase RsbP</fullName>
        <ecNumber evidence="4">3.1.3.3</ecNumber>
    </submittedName>
</protein>
<dbReference type="AlphaFoldDB" id="A0A1V4IBQ3"/>
<dbReference type="PROSITE" id="PS50113">
    <property type="entry name" value="PAC"/>
    <property type="match status" value="1"/>
</dbReference>
<dbReference type="RefSeq" id="WP_079442068.1">
    <property type="nucleotide sequence ID" value="NZ_MZGT01000100.1"/>
</dbReference>
<dbReference type="PROSITE" id="PS50112">
    <property type="entry name" value="PAS"/>
    <property type="match status" value="1"/>
</dbReference>
<dbReference type="Gene3D" id="3.60.40.10">
    <property type="entry name" value="PPM-type phosphatase domain"/>
    <property type="match status" value="1"/>
</dbReference>
<dbReference type="EMBL" id="MZGT01000100">
    <property type="protein sequence ID" value="OPJ57359.1"/>
    <property type="molecule type" value="Genomic_DNA"/>
</dbReference>
<evidence type="ECO:0000313" key="5">
    <source>
        <dbReference type="Proteomes" id="UP000191056"/>
    </source>
</evidence>